<organism evidence="11 12">
    <name type="scientific">Litorivicinus lipolyticus</name>
    <dbReference type="NCBI Taxonomy" id="418701"/>
    <lineage>
        <taxon>Bacteria</taxon>
        <taxon>Pseudomonadati</taxon>
        <taxon>Pseudomonadota</taxon>
        <taxon>Gammaproteobacteria</taxon>
        <taxon>Oceanospirillales</taxon>
        <taxon>Litorivicinaceae</taxon>
        <taxon>Litorivicinus</taxon>
    </lineage>
</organism>
<keyword evidence="6 9" id="KW-0460">Magnesium</keyword>
<evidence type="ECO:0000256" key="2">
    <source>
        <dbReference type="ARBA" id="ARBA00022679"/>
    </source>
</evidence>
<feature type="binding site" evidence="9">
    <location>
        <begin position="89"/>
        <end position="91"/>
    </location>
    <ligand>
        <name>ATP</name>
        <dbReference type="ChEBI" id="CHEBI:30616"/>
    </ligand>
</feature>
<evidence type="ECO:0000256" key="5">
    <source>
        <dbReference type="ARBA" id="ARBA00022840"/>
    </source>
</evidence>
<dbReference type="GO" id="GO:0005737">
    <property type="term" value="C:cytoplasm"/>
    <property type="evidence" value="ECO:0007669"/>
    <property type="project" value="UniProtKB-SubCell"/>
</dbReference>
<evidence type="ECO:0000256" key="3">
    <source>
        <dbReference type="ARBA" id="ARBA00022695"/>
    </source>
</evidence>
<dbReference type="EMBL" id="CP045871">
    <property type="protein sequence ID" value="QGG79218.1"/>
    <property type="molecule type" value="Genomic_DNA"/>
</dbReference>
<dbReference type="PANTHER" id="PTHR21342:SF1">
    <property type="entry name" value="PHOSPHOPANTETHEINE ADENYLYLTRANSFERASE"/>
    <property type="match status" value="1"/>
</dbReference>
<dbReference type="PRINTS" id="PR01020">
    <property type="entry name" value="LPSBIOSNTHSS"/>
</dbReference>
<keyword evidence="4 9" id="KW-0547">Nucleotide-binding</keyword>
<name>A0A5Q2Q662_9GAMM</name>
<sequence length="163" mass="18001">MSVKAIYPGTFDPITLGHVHVIERASQLFDHLVVAVAESPNKQPLFDLETRVELAHSAIKHLDNVSIMGFSGLLAQFARKQNAKVLLRGLRAVADFEYELQLANMNRALEPELESLFLTPVEHFSYISSTLVREVARLGGDITPFVTPNVADALNQVYASADN</sequence>
<dbReference type="HAMAP" id="MF_00151">
    <property type="entry name" value="PPAT_bact"/>
    <property type="match status" value="1"/>
</dbReference>
<evidence type="ECO:0000256" key="8">
    <source>
        <dbReference type="ARBA" id="ARBA00029346"/>
    </source>
</evidence>
<dbReference type="RefSeq" id="WP_153712722.1">
    <property type="nucleotide sequence ID" value="NZ_CP045871.1"/>
</dbReference>
<dbReference type="EC" id="2.7.7.3" evidence="9"/>
<comment type="function">
    <text evidence="9">Reversibly transfers an adenylyl group from ATP to 4'-phosphopantetheine, yielding dephospho-CoA (dPCoA) and pyrophosphate.</text>
</comment>
<dbReference type="CDD" id="cd02163">
    <property type="entry name" value="PPAT"/>
    <property type="match status" value="1"/>
</dbReference>
<comment type="cofactor">
    <cofactor evidence="9">
        <name>Mg(2+)</name>
        <dbReference type="ChEBI" id="CHEBI:18420"/>
    </cofactor>
</comment>
<dbReference type="OrthoDB" id="9806661at2"/>
<keyword evidence="3 9" id="KW-0548">Nucleotidyltransferase</keyword>
<evidence type="ECO:0000256" key="4">
    <source>
        <dbReference type="ARBA" id="ARBA00022741"/>
    </source>
</evidence>
<dbReference type="InterPro" id="IPR004821">
    <property type="entry name" value="Cyt_trans-like"/>
</dbReference>
<dbReference type="Proteomes" id="UP000388235">
    <property type="component" value="Chromosome"/>
</dbReference>
<proteinExistence type="inferred from homology"/>
<keyword evidence="2 9" id="KW-0808">Transferase</keyword>
<feature type="binding site" evidence="9">
    <location>
        <position position="88"/>
    </location>
    <ligand>
        <name>substrate</name>
    </ligand>
</feature>
<dbReference type="GO" id="GO:0004595">
    <property type="term" value="F:pantetheine-phosphate adenylyltransferase activity"/>
    <property type="evidence" value="ECO:0007669"/>
    <property type="project" value="UniProtKB-UniRule"/>
</dbReference>
<feature type="domain" description="Cytidyltransferase-like" evidence="10">
    <location>
        <begin position="6"/>
        <end position="134"/>
    </location>
</feature>
<evidence type="ECO:0000259" key="10">
    <source>
        <dbReference type="Pfam" id="PF01467"/>
    </source>
</evidence>
<dbReference type="InterPro" id="IPR014729">
    <property type="entry name" value="Rossmann-like_a/b/a_fold"/>
</dbReference>
<dbReference type="UniPathway" id="UPA00241">
    <property type="reaction ID" value="UER00355"/>
</dbReference>
<dbReference type="Gene3D" id="3.40.50.620">
    <property type="entry name" value="HUPs"/>
    <property type="match status" value="1"/>
</dbReference>
<feature type="binding site" evidence="9">
    <location>
        <begin position="10"/>
        <end position="11"/>
    </location>
    <ligand>
        <name>ATP</name>
        <dbReference type="ChEBI" id="CHEBI:30616"/>
    </ligand>
</feature>
<keyword evidence="5 9" id="KW-0067">ATP-binding</keyword>
<comment type="subcellular location">
    <subcellularLocation>
        <location evidence="9">Cytoplasm</location>
    </subcellularLocation>
</comment>
<dbReference type="KEGG" id="llp:GH975_01035"/>
<feature type="binding site" evidence="9">
    <location>
        <position position="18"/>
    </location>
    <ligand>
        <name>ATP</name>
        <dbReference type="ChEBI" id="CHEBI:30616"/>
    </ligand>
</feature>
<feature type="binding site" evidence="9">
    <location>
        <begin position="124"/>
        <end position="130"/>
    </location>
    <ligand>
        <name>ATP</name>
        <dbReference type="ChEBI" id="CHEBI:30616"/>
    </ligand>
</feature>
<dbReference type="AlphaFoldDB" id="A0A5Q2Q662"/>
<dbReference type="GO" id="GO:0005524">
    <property type="term" value="F:ATP binding"/>
    <property type="evidence" value="ECO:0007669"/>
    <property type="project" value="UniProtKB-KW"/>
</dbReference>
<evidence type="ECO:0000313" key="11">
    <source>
        <dbReference type="EMBL" id="QGG79218.1"/>
    </source>
</evidence>
<feature type="site" description="Transition state stabilizer" evidence="9">
    <location>
        <position position="18"/>
    </location>
</feature>
<dbReference type="InterPro" id="IPR001980">
    <property type="entry name" value="PPAT"/>
</dbReference>
<evidence type="ECO:0000256" key="6">
    <source>
        <dbReference type="ARBA" id="ARBA00022842"/>
    </source>
</evidence>
<evidence type="ECO:0000256" key="1">
    <source>
        <dbReference type="ARBA" id="ARBA00022490"/>
    </source>
</evidence>
<reference evidence="11 12" key="1">
    <citation type="submission" date="2019-11" db="EMBL/GenBank/DDBJ databases">
        <authorList>
            <person name="Khan S.A."/>
            <person name="Jeon C.O."/>
            <person name="Chun B.H."/>
        </authorList>
    </citation>
    <scope>NUCLEOTIDE SEQUENCE [LARGE SCALE GENOMIC DNA]</scope>
    <source>
        <strain evidence="11 12">IMCC 1097</strain>
    </source>
</reference>
<feature type="binding site" evidence="9">
    <location>
        <position position="10"/>
    </location>
    <ligand>
        <name>substrate</name>
    </ligand>
</feature>
<dbReference type="GO" id="GO:0015937">
    <property type="term" value="P:coenzyme A biosynthetic process"/>
    <property type="evidence" value="ECO:0007669"/>
    <property type="project" value="UniProtKB-UniRule"/>
</dbReference>
<evidence type="ECO:0000256" key="7">
    <source>
        <dbReference type="ARBA" id="ARBA00022993"/>
    </source>
</evidence>
<feature type="binding site" evidence="9">
    <location>
        <position position="99"/>
    </location>
    <ligand>
        <name>ATP</name>
        <dbReference type="ChEBI" id="CHEBI:30616"/>
    </ligand>
</feature>
<comment type="similarity">
    <text evidence="9">Belongs to the bacterial CoaD family.</text>
</comment>
<dbReference type="NCBIfam" id="TIGR01510">
    <property type="entry name" value="coaD_prev_kdtB"/>
    <property type="match status" value="1"/>
</dbReference>
<gene>
    <name evidence="9 11" type="primary">coaD</name>
    <name evidence="11" type="ORF">GH975_01035</name>
</gene>
<comment type="catalytic activity">
    <reaction evidence="8 9">
        <text>(R)-4'-phosphopantetheine + ATP + H(+) = 3'-dephospho-CoA + diphosphate</text>
        <dbReference type="Rhea" id="RHEA:19801"/>
        <dbReference type="ChEBI" id="CHEBI:15378"/>
        <dbReference type="ChEBI" id="CHEBI:30616"/>
        <dbReference type="ChEBI" id="CHEBI:33019"/>
        <dbReference type="ChEBI" id="CHEBI:57328"/>
        <dbReference type="ChEBI" id="CHEBI:61723"/>
        <dbReference type="EC" id="2.7.7.3"/>
    </reaction>
</comment>
<dbReference type="PANTHER" id="PTHR21342">
    <property type="entry name" value="PHOSPHOPANTETHEINE ADENYLYLTRANSFERASE"/>
    <property type="match status" value="1"/>
</dbReference>
<feature type="binding site" evidence="9">
    <location>
        <position position="74"/>
    </location>
    <ligand>
        <name>substrate</name>
    </ligand>
</feature>
<accession>A0A5Q2Q662</accession>
<keyword evidence="7 9" id="KW-0173">Coenzyme A biosynthesis</keyword>
<keyword evidence="12" id="KW-1185">Reference proteome</keyword>
<comment type="subunit">
    <text evidence="9">Homohexamer.</text>
</comment>
<protein>
    <recommendedName>
        <fullName evidence="9">Phosphopantetheine adenylyltransferase</fullName>
        <ecNumber evidence="9">2.7.7.3</ecNumber>
    </recommendedName>
    <alternativeName>
        <fullName evidence="9">Dephospho-CoA pyrophosphorylase</fullName>
    </alternativeName>
    <alternativeName>
        <fullName evidence="9">Pantetheine-phosphate adenylyltransferase</fullName>
        <shortName evidence="9">PPAT</shortName>
    </alternativeName>
</protein>
<dbReference type="NCBIfam" id="TIGR00125">
    <property type="entry name" value="cyt_tran_rel"/>
    <property type="match status" value="1"/>
</dbReference>
<evidence type="ECO:0000256" key="9">
    <source>
        <dbReference type="HAMAP-Rule" id="MF_00151"/>
    </source>
</evidence>
<feature type="binding site" evidence="9">
    <location>
        <position position="42"/>
    </location>
    <ligand>
        <name>substrate</name>
    </ligand>
</feature>
<keyword evidence="1 9" id="KW-0963">Cytoplasm</keyword>
<evidence type="ECO:0000313" key="12">
    <source>
        <dbReference type="Proteomes" id="UP000388235"/>
    </source>
</evidence>
<dbReference type="Pfam" id="PF01467">
    <property type="entry name" value="CTP_transf_like"/>
    <property type="match status" value="1"/>
</dbReference>
<comment type="pathway">
    <text evidence="9">Cofactor biosynthesis; coenzyme A biosynthesis; CoA from (R)-pantothenate: step 4/5.</text>
</comment>
<dbReference type="SUPFAM" id="SSF52374">
    <property type="entry name" value="Nucleotidylyl transferase"/>
    <property type="match status" value="1"/>
</dbReference>